<evidence type="ECO:0000256" key="6">
    <source>
        <dbReference type="ARBA" id="ARBA00023187"/>
    </source>
</evidence>
<feature type="compositionally biased region" description="Basic and acidic residues" evidence="9">
    <location>
        <begin position="212"/>
        <end position="221"/>
    </location>
</feature>
<dbReference type="Pfam" id="PF10197">
    <property type="entry name" value="Cir_N"/>
    <property type="match status" value="1"/>
</dbReference>
<evidence type="ECO:0000313" key="11">
    <source>
        <dbReference type="EMBL" id="EHB09676.1"/>
    </source>
</evidence>
<proteinExistence type="inferred from homology"/>
<feature type="coiled-coil region" evidence="8">
    <location>
        <begin position="23"/>
        <end position="66"/>
    </location>
</feature>
<feature type="region of interest" description="Disordered" evidence="9">
    <location>
        <begin position="150"/>
        <end position="399"/>
    </location>
</feature>
<dbReference type="Pfam" id="PF12542">
    <property type="entry name" value="CWC25"/>
    <property type="match status" value="1"/>
</dbReference>
<dbReference type="InterPro" id="IPR019339">
    <property type="entry name" value="CIR_N_dom"/>
</dbReference>
<dbReference type="InParanoid" id="G5BK65"/>
<dbReference type="GO" id="GO:0000398">
    <property type="term" value="P:mRNA splicing, via spliceosome"/>
    <property type="evidence" value="ECO:0007669"/>
    <property type="project" value="TreeGrafter"/>
</dbReference>
<evidence type="ECO:0000256" key="7">
    <source>
        <dbReference type="ARBA" id="ARBA00023242"/>
    </source>
</evidence>
<evidence type="ECO:0000256" key="4">
    <source>
        <dbReference type="ARBA" id="ARBA00022728"/>
    </source>
</evidence>
<dbReference type="FunCoup" id="G5BK65">
    <property type="interactions" value="2492"/>
</dbReference>
<dbReference type="InterPro" id="IPR022209">
    <property type="entry name" value="CWC25"/>
</dbReference>
<feature type="domain" description="CBF1-interacting co-repressor CIR N-terminal" evidence="10">
    <location>
        <begin position="11"/>
        <end position="47"/>
    </location>
</feature>
<reference evidence="11 12" key="1">
    <citation type="journal article" date="2011" name="Nature">
        <title>Genome sequencing reveals insights into physiology and longevity of the naked mole rat.</title>
        <authorList>
            <person name="Kim E.B."/>
            <person name="Fang X."/>
            <person name="Fushan A.A."/>
            <person name="Huang Z."/>
            <person name="Lobanov A.V."/>
            <person name="Han L."/>
            <person name="Marino S.M."/>
            <person name="Sun X."/>
            <person name="Turanov A.A."/>
            <person name="Yang P."/>
            <person name="Yim S.H."/>
            <person name="Zhao X."/>
            <person name="Kasaikina M.V."/>
            <person name="Stoletzki N."/>
            <person name="Peng C."/>
            <person name="Polak P."/>
            <person name="Xiong Z."/>
            <person name="Kiezun A."/>
            <person name="Zhu Y."/>
            <person name="Chen Y."/>
            <person name="Kryukov G.V."/>
            <person name="Zhang Q."/>
            <person name="Peshkin L."/>
            <person name="Yang L."/>
            <person name="Bronson R.T."/>
            <person name="Buffenstein R."/>
            <person name="Wang B."/>
            <person name="Han C."/>
            <person name="Li Q."/>
            <person name="Chen L."/>
            <person name="Zhao W."/>
            <person name="Sunyaev S.R."/>
            <person name="Park T.J."/>
            <person name="Zhang G."/>
            <person name="Wang J."/>
            <person name="Gladyshev V.N."/>
        </authorList>
    </citation>
    <scope>NUCLEOTIDE SEQUENCE [LARGE SCALE GENOMIC DNA]</scope>
</reference>
<evidence type="ECO:0000256" key="2">
    <source>
        <dbReference type="ARBA" id="ARBA00006695"/>
    </source>
</evidence>
<dbReference type="Proteomes" id="UP000006813">
    <property type="component" value="Unassembled WGS sequence"/>
</dbReference>
<organism evidence="11 12">
    <name type="scientific">Heterocephalus glaber</name>
    <name type="common">Naked mole rat</name>
    <dbReference type="NCBI Taxonomy" id="10181"/>
    <lineage>
        <taxon>Eukaryota</taxon>
        <taxon>Metazoa</taxon>
        <taxon>Chordata</taxon>
        <taxon>Craniata</taxon>
        <taxon>Vertebrata</taxon>
        <taxon>Euteleostomi</taxon>
        <taxon>Mammalia</taxon>
        <taxon>Eutheria</taxon>
        <taxon>Euarchontoglires</taxon>
        <taxon>Glires</taxon>
        <taxon>Rodentia</taxon>
        <taxon>Hystricomorpha</taxon>
        <taxon>Bathyergidae</taxon>
        <taxon>Heterocephalus</taxon>
    </lineage>
</organism>
<dbReference type="EMBL" id="JH170690">
    <property type="protein sequence ID" value="EHB09676.1"/>
    <property type="molecule type" value="Genomic_DNA"/>
</dbReference>
<dbReference type="InterPro" id="IPR051376">
    <property type="entry name" value="CWC25_splicing_factor"/>
</dbReference>
<evidence type="ECO:0000313" key="12">
    <source>
        <dbReference type="Proteomes" id="UP000006813"/>
    </source>
</evidence>
<dbReference type="PANTHER" id="PTHR16196:SF0">
    <property type="entry name" value="PRE-MRNA-SPLICING FACTOR CWC25 HOMOLOG"/>
    <property type="match status" value="1"/>
</dbReference>
<dbReference type="PANTHER" id="PTHR16196">
    <property type="entry name" value="CELL CYCLE CONTROL PROTEIN CWF25"/>
    <property type="match status" value="1"/>
</dbReference>
<keyword evidence="7" id="KW-0539">Nucleus</keyword>
<dbReference type="GO" id="GO:0005684">
    <property type="term" value="C:U2-type spliceosomal complex"/>
    <property type="evidence" value="ECO:0007669"/>
    <property type="project" value="TreeGrafter"/>
</dbReference>
<evidence type="ECO:0000256" key="8">
    <source>
        <dbReference type="SAM" id="Coils"/>
    </source>
</evidence>
<evidence type="ECO:0000256" key="1">
    <source>
        <dbReference type="ARBA" id="ARBA00004123"/>
    </source>
</evidence>
<comment type="subcellular location">
    <subcellularLocation>
        <location evidence="1">Nucleus</location>
    </subcellularLocation>
</comment>
<feature type="compositionally biased region" description="Basic residues" evidence="9">
    <location>
        <begin position="337"/>
        <end position="358"/>
    </location>
</feature>
<feature type="compositionally biased region" description="Basic and acidic residues" evidence="9">
    <location>
        <begin position="365"/>
        <end position="383"/>
    </location>
</feature>
<keyword evidence="6" id="KW-0508">mRNA splicing</keyword>
<dbReference type="AlphaFoldDB" id="G5BK65"/>
<keyword evidence="5 8" id="KW-0175">Coiled coil</keyword>
<feature type="compositionally biased region" description="Basic residues" evidence="9">
    <location>
        <begin position="243"/>
        <end position="261"/>
    </location>
</feature>
<dbReference type="eggNOG" id="KOG3869">
    <property type="taxonomic scope" value="Eukaryota"/>
</dbReference>
<accession>G5BK65</accession>
<protein>
    <submittedName>
        <fullName evidence="11">Coiled-coil domain-containing protein 49</fullName>
    </submittedName>
</protein>
<evidence type="ECO:0000256" key="3">
    <source>
        <dbReference type="ARBA" id="ARBA00022664"/>
    </source>
</evidence>
<evidence type="ECO:0000256" key="9">
    <source>
        <dbReference type="SAM" id="MobiDB-lite"/>
    </source>
</evidence>
<evidence type="ECO:0000256" key="5">
    <source>
        <dbReference type="ARBA" id="ARBA00023054"/>
    </source>
</evidence>
<feature type="compositionally biased region" description="Basic residues" evidence="9">
    <location>
        <begin position="175"/>
        <end position="193"/>
    </location>
</feature>
<sequence>MGGGDLNLKKSWHPQTLRNVEKVWKAEQKHEAERKKIEELQRELREERAREEMQRYAEDVGAVKKKEEKLDWMYQGPGGMVNRDEYLLGRPIDKYVFEKLEEKEAGCSSETGLLPGSIFAPAGANSLLDMASKIREDPLFIIRKKEEEKKREVLNNPVKMKKIKELLQMSLEKKEKKKKKEKRKKHKKHKHRSASSSRSSSEDEPGPGRGRKKEEEKKREVLNNPVKMKKIKELLQMSLEKKEKKKKKEKRKKHKKHKHRSASSSRSSSEDEPGPGRGRSQKKETDSLPVLSKAPGYGLQVRHSAQDRGPQGPSVAQSKGAFGMNNRSRSPSSSRSPSRHSGKKSGRDRRSRSPRHSTAHSGRGSRGERAPSRSPAPKKEAHSQRRKPGYTRKLSAQELERKRQEMLENARWREEERLNTLRRHAREDERARRLEQLDSRDGKFIHRMKLESAATSSLEDRVKRNIHSLQRTSVALERNFMRR</sequence>
<evidence type="ECO:0000259" key="10">
    <source>
        <dbReference type="SMART" id="SM01083"/>
    </source>
</evidence>
<dbReference type="SMART" id="SM01083">
    <property type="entry name" value="Cir_N"/>
    <property type="match status" value="1"/>
</dbReference>
<feature type="compositionally biased region" description="Low complexity" evidence="9">
    <location>
        <begin position="327"/>
        <end position="336"/>
    </location>
</feature>
<name>G5BK65_HETGA</name>
<comment type="similarity">
    <text evidence="2">Belongs to the CWC25 family.</text>
</comment>
<dbReference type="STRING" id="10181.G5BK65"/>
<gene>
    <name evidence="11" type="ORF">GW7_13067</name>
</gene>
<keyword evidence="4" id="KW-0747">Spliceosome</keyword>
<keyword evidence="3" id="KW-0507">mRNA processing</keyword>